<name>A0A6A5XT31_9PLEO</name>
<organism evidence="1 2">
    <name type="scientific">Aaosphaeria arxii CBS 175.79</name>
    <dbReference type="NCBI Taxonomy" id="1450172"/>
    <lineage>
        <taxon>Eukaryota</taxon>
        <taxon>Fungi</taxon>
        <taxon>Dikarya</taxon>
        <taxon>Ascomycota</taxon>
        <taxon>Pezizomycotina</taxon>
        <taxon>Dothideomycetes</taxon>
        <taxon>Pleosporomycetidae</taxon>
        <taxon>Pleosporales</taxon>
        <taxon>Pleosporales incertae sedis</taxon>
        <taxon>Aaosphaeria</taxon>
    </lineage>
</organism>
<evidence type="ECO:0000313" key="1">
    <source>
        <dbReference type="EMBL" id="KAF2016103.1"/>
    </source>
</evidence>
<keyword evidence="2" id="KW-1185">Reference proteome</keyword>
<dbReference type="GeneID" id="54279129"/>
<reference evidence="1" key="1">
    <citation type="journal article" date="2020" name="Stud. Mycol.">
        <title>101 Dothideomycetes genomes: a test case for predicting lifestyles and emergence of pathogens.</title>
        <authorList>
            <person name="Haridas S."/>
            <person name="Albert R."/>
            <person name="Binder M."/>
            <person name="Bloem J."/>
            <person name="Labutti K."/>
            <person name="Salamov A."/>
            <person name="Andreopoulos B."/>
            <person name="Baker S."/>
            <person name="Barry K."/>
            <person name="Bills G."/>
            <person name="Bluhm B."/>
            <person name="Cannon C."/>
            <person name="Castanera R."/>
            <person name="Culley D."/>
            <person name="Daum C."/>
            <person name="Ezra D."/>
            <person name="Gonzalez J."/>
            <person name="Henrissat B."/>
            <person name="Kuo A."/>
            <person name="Liang C."/>
            <person name="Lipzen A."/>
            <person name="Lutzoni F."/>
            <person name="Magnuson J."/>
            <person name="Mondo S."/>
            <person name="Nolan M."/>
            <person name="Ohm R."/>
            <person name="Pangilinan J."/>
            <person name="Park H.-J."/>
            <person name="Ramirez L."/>
            <person name="Alfaro M."/>
            <person name="Sun H."/>
            <person name="Tritt A."/>
            <person name="Yoshinaga Y."/>
            <person name="Zwiers L.-H."/>
            <person name="Turgeon B."/>
            <person name="Goodwin S."/>
            <person name="Spatafora J."/>
            <person name="Crous P."/>
            <person name="Grigoriev I."/>
        </authorList>
    </citation>
    <scope>NUCLEOTIDE SEQUENCE</scope>
    <source>
        <strain evidence="1">CBS 175.79</strain>
    </source>
</reference>
<gene>
    <name evidence="1" type="ORF">BU24DRAFT_193927</name>
</gene>
<sequence>MARLFITVQTRLAPCRRAAYPFRPSHANYIRPAANDVSDRNLLLLLLISAEREDNGRGPAAPRSSPVTFLCRALALTRMRIPLILFVLLLQTKIQGPLIERLLVDVGDTISYRMRGRKGTHAYYLTTHGITLKVVFTPPPWSRSHSHAVGTVVSATG</sequence>
<dbReference type="EMBL" id="ML978069">
    <property type="protein sequence ID" value="KAF2016103.1"/>
    <property type="molecule type" value="Genomic_DNA"/>
</dbReference>
<dbReference type="Proteomes" id="UP000799778">
    <property type="component" value="Unassembled WGS sequence"/>
</dbReference>
<evidence type="ECO:0000313" key="2">
    <source>
        <dbReference type="Proteomes" id="UP000799778"/>
    </source>
</evidence>
<accession>A0A6A5XT31</accession>
<proteinExistence type="predicted"/>
<protein>
    <submittedName>
        <fullName evidence="1">Uncharacterized protein</fullName>
    </submittedName>
</protein>
<dbReference type="RefSeq" id="XP_033384442.1">
    <property type="nucleotide sequence ID" value="XM_033521732.1"/>
</dbReference>
<dbReference type="AlphaFoldDB" id="A0A6A5XT31"/>